<comment type="caution">
    <text evidence="2">The sequence shown here is derived from an EMBL/GenBank/DDBJ whole genome shotgun (WGS) entry which is preliminary data.</text>
</comment>
<feature type="compositionally biased region" description="Basic and acidic residues" evidence="1">
    <location>
        <begin position="85"/>
        <end position="97"/>
    </location>
</feature>
<accession>A0ABD6CHU1</accession>
<dbReference type="Proteomes" id="UP001597119">
    <property type="component" value="Unassembled WGS sequence"/>
</dbReference>
<evidence type="ECO:0000313" key="3">
    <source>
        <dbReference type="Proteomes" id="UP001597119"/>
    </source>
</evidence>
<dbReference type="Pfam" id="PF19102">
    <property type="entry name" value="DUF5789"/>
    <property type="match status" value="1"/>
</dbReference>
<proteinExistence type="predicted"/>
<organism evidence="2 3">
    <name type="scientific">Halorientalis brevis</name>
    <dbReference type="NCBI Taxonomy" id="1126241"/>
    <lineage>
        <taxon>Archaea</taxon>
        <taxon>Methanobacteriati</taxon>
        <taxon>Methanobacteriota</taxon>
        <taxon>Stenosarchaea group</taxon>
        <taxon>Halobacteria</taxon>
        <taxon>Halobacteriales</taxon>
        <taxon>Haloarculaceae</taxon>
        <taxon>Halorientalis</taxon>
    </lineage>
</organism>
<dbReference type="AlphaFoldDB" id="A0ABD6CHU1"/>
<gene>
    <name evidence="2" type="ORF">ACFR9U_19280</name>
</gene>
<sequence length="108" mass="11690">MSERNESQDDRESGVAFGEELADALDAYEYPISLEELLAEHGDASVDLVDGSEPLREILGPLGEETYESKGGVRQSVLTMVDSDAVGREGYSDRGDSTDLDDESDESV</sequence>
<evidence type="ECO:0008006" key="4">
    <source>
        <dbReference type="Google" id="ProtNLM"/>
    </source>
</evidence>
<dbReference type="RefSeq" id="WP_247378774.1">
    <property type="nucleotide sequence ID" value="NZ_JALLGV010000005.1"/>
</dbReference>
<evidence type="ECO:0000313" key="2">
    <source>
        <dbReference type="EMBL" id="MFD1589126.1"/>
    </source>
</evidence>
<name>A0ABD6CHU1_9EURY</name>
<dbReference type="InterPro" id="IPR043899">
    <property type="entry name" value="DUF5789"/>
</dbReference>
<reference evidence="2 3" key="1">
    <citation type="journal article" date="2019" name="Int. J. Syst. Evol. Microbiol.">
        <title>The Global Catalogue of Microorganisms (GCM) 10K type strain sequencing project: providing services to taxonomists for standard genome sequencing and annotation.</title>
        <authorList>
            <consortium name="The Broad Institute Genomics Platform"/>
            <consortium name="The Broad Institute Genome Sequencing Center for Infectious Disease"/>
            <person name="Wu L."/>
            <person name="Ma J."/>
        </authorList>
    </citation>
    <scope>NUCLEOTIDE SEQUENCE [LARGE SCALE GENOMIC DNA]</scope>
    <source>
        <strain evidence="2 3">CGMCC 1.12125</strain>
    </source>
</reference>
<evidence type="ECO:0000256" key="1">
    <source>
        <dbReference type="SAM" id="MobiDB-lite"/>
    </source>
</evidence>
<feature type="region of interest" description="Disordered" evidence="1">
    <location>
        <begin position="81"/>
        <end position="108"/>
    </location>
</feature>
<keyword evidence="3" id="KW-1185">Reference proteome</keyword>
<feature type="compositionally biased region" description="Acidic residues" evidence="1">
    <location>
        <begin position="98"/>
        <end position="108"/>
    </location>
</feature>
<protein>
    <recommendedName>
        <fullName evidence="4">DUF2795 domain-containing protein</fullName>
    </recommendedName>
</protein>
<dbReference type="EMBL" id="JBHUDJ010000014">
    <property type="protein sequence ID" value="MFD1589126.1"/>
    <property type="molecule type" value="Genomic_DNA"/>
</dbReference>